<gene>
    <name evidence="2" type="ORF">WDJ50_00030</name>
</gene>
<dbReference type="SUPFAM" id="SSF54593">
    <property type="entry name" value="Glyoxalase/Bleomycin resistance protein/Dihydroxybiphenyl dioxygenase"/>
    <property type="match status" value="2"/>
</dbReference>
<dbReference type="EMBL" id="CP149782">
    <property type="protein sequence ID" value="WYF44544.1"/>
    <property type="molecule type" value="Genomic_DNA"/>
</dbReference>
<dbReference type="CDD" id="cd07255">
    <property type="entry name" value="VOC_BsCatE_like_N"/>
    <property type="match status" value="1"/>
</dbReference>
<dbReference type="PROSITE" id="PS51819">
    <property type="entry name" value="VOC"/>
    <property type="match status" value="2"/>
</dbReference>
<sequence length="283" mass="30108">MTTSSVSALPALGPVTLLARDLPRLLDFYRDLLGLQVLSEGADGVLLGTAAAPLLRLRATDLPAPPTSRPGLYHTAFLLPTRAELGRWLAHAARLGLPLGSGDHLVSEAFYLSDPEGNGIEVYADRPREDWRWVNGQVQMDTLAVDTRGVLAAAGLTPEQLPAASLLPYQAPAGLTLGHVHLKVGNAAEAARFYQGALGLDLVASLPGARFLSWNGYHHHFGLNEWHSRGQGHPSPAAGLGSVEVVVPDLAPLRGRTGIEDLGDTLRLRDPWGNTVHLRSPGA</sequence>
<dbReference type="InterPro" id="IPR029068">
    <property type="entry name" value="Glyas_Bleomycin-R_OHBP_Dase"/>
</dbReference>
<dbReference type="AlphaFoldDB" id="A0AAU6Q2P8"/>
<evidence type="ECO:0000259" key="1">
    <source>
        <dbReference type="PROSITE" id="PS51819"/>
    </source>
</evidence>
<evidence type="ECO:0000313" key="2">
    <source>
        <dbReference type="EMBL" id="WYF44544.1"/>
    </source>
</evidence>
<name>A0AAU6Q2P8_9DEIO</name>
<dbReference type="Pfam" id="PF00903">
    <property type="entry name" value="Glyoxalase"/>
    <property type="match status" value="2"/>
</dbReference>
<reference evidence="2" key="1">
    <citation type="submission" date="2024-03" db="EMBL/GenBank/DDBJ databases">
        <title>Deinococcus weizhi sp. nov., isolated from human skin.</title>
        <authorList>
            <person name="Wei Z."/>
            <person name="Tian F."/>
            <person name="Yang C."/>
            <person name="Xin L.T."/>
            <person name="Wen Z.J."/>
            <person name="Lan K.C."/>
            <person name="Yu L."/>
            <person name="Zhe W."/>
            <person name="Dan F.D."/>
            <person name="Jun W."/>
            <person name="Rui Z."/>
            <person name="Yong X.J."/>
            <person name="Ting Y."/>
            <person name="Wei X."/>
            <person name="Xu Z.G."/>
            <person name="Xin Z."/>
            <person name="Dong F.G."/>
            <person name="Ni X.M."/>
            <person name="Zheng M.G."/>
            <person name="Chun Y."/>
            <person name="Qian W.X."/>
        </authorList>
    </citation>
    <scope>NUCLEOTIDE SEQUENCE</scope>
    <source>
        <strain evidence="2">VB142</strain>
    </source>
</reference>
<dbReference type="InterPro" id="IPR037523">
    <property type="entry name" value="VOC_core"/>
</dbReference>
<dbReference type="RefSeq" id="WP_339095746.1">
    <property type="nucleotide sequence ID" value="NZ_CP149782.1"/>
</dbReference>
<dbReference type="Gene3D" id="3.10.180.10">
    <property type="entry name" value="2,3-Dihydroxybiphenyl 1,2-Dioxygenase, domain 1"/>
    <property type="match status" value="2"/>
</dbReference>
<proteinExistence type="predicted"/>
<feature type="domain" description="VOC" evidence="1">
    <location>
        <begin position="11"/>
        <end position="125"/>
    </location>
</feature>
<feature type="domain" description="VOC" evidence="1">
    <location>
        <begin position="176"/>
        <end position="283"/>
    </location>
</feature>
<organism evidence="2">
    <name type="scientific">Deinococcus sp. VB142</name>
    <dbReference type="NCBI Taxonomy" id="3112952"/>
    <lineage>
        <taxon>Bacteria</taxon>
        <taxon>Thermotogati</taxon>
        <taxon>Deinococcota</taxon>
        <taxon>Deinococci</taxon>
        <taxon>Deinococcales</taxon>
        <taxon>Deinococcaceae</taxon>
        <taxon>Deinococcus</taxon>
    </lineage>
</organism>
<accession>A0AAU6Q2P8</accession>
<dbReference type="CDD" id="cd16359">
    <property type="entry name" value="VOC_BsCatE_like_C"/>
    <property type="match status" value="1"/>
</dbReference>
<dbReference type="PANTHER" id="PTHR43279:SF1">
    <property type="entry name" value="CATECHOL-2,3-DIOXYGENASE"/>
    <property type="match status" value="1"/>
</dbReference>
<dbReference type="PANTHER" id="PTHR43279">
    <property type="entry name" value="CATECHOL-2,3-DIOXYGENASE"/>
    <property type="match status" value="1"/>
</dbReference>
<dbReference type="InterPro" id="IPR004360">
    <property type="entry name" value="Glyas_Fos-R_dOase_dom"/>
</dbReference>
<protein>
    <submittedName>
        <fullName evidence="2">VOC family protein</fullName>
    </submittedName>
</protein>